<reference evidence="2 3" key="1">
    <citation type="submission" date="2020-11" db="EMBL/GenBank/DDBJ databases">
        <title>Kefir isolates.</title>
        <authorList>
            <person name="Marcisauskas S."/>
            <person name="Kim Y."/>
            <person name="Blasche S."/>
        </authorList>
    </citation>
    <scope>NUCLEOTIDE SEQUENCE [LARGE SCALE GENOMIC DNA]</scope>
    <source>
        <strain evidence="2 3">KR</strain>
    </source>
</reference>
<organism evidence="2 3">
    <name type="scientific">Rhodotorula mucilaginosa</name>
    <name type="common">Yeast</name>
    <name type="synonym">Rhodotorula rubra</name>
    <dbReference type="NCBI Taxonomy" id="5537"/>
    <lineage>
        <taxon>Eukaryota</taxon>
        <taxon>Fungi</taxon>
        <taxon>Dikarya</taxon>
        <taxon>Basidiomycota</taxon>
        <taxon>Pucciniomycotina</taxon>
        <taxon>Microbotryomycetes</taxon>
        <taxon>Sporidiobolales</taxon>
        <taxon>Sporidiobolaceae</taxon>
        <taxon>Rhodotorula</taxon>
    </lineage>
</organism>
<comment type="caution">
    <text evidence="2">The sequence shown here is derived from an EMBL/GenBank/DDBJ whole genome shotgun (WGS) entry which is preliminary data.</text>
</comment>
<evidence type="ECO:0000256" key="1">
    <source>
        <dbReference type="SAM" id="MobiDB-lite"/>
    </source>
</evidence>
<dbReference type="EMBL" id="PUHQ01000088">
    <property type="protein sequence ID" value="KAG0657009.1"/>
    <property type="molecule type" value="Genomic_DNA"/>
</dbReference>
<evidence type="ECO:0000313" key="2">
    <source>
        <dbReference type="EMBL" id="KAG0657009.1"/>
    </source>
</evidence>
<protein>
    <submittedName>
        <fullName evidence="2">Uncharacterized protein</fullName>
    </submittedName>
</protein>
<sequence length="978" mass="108406">MSDLVDLEDSNAGEPGSGLRRRRVQLGDLPHQIKDLIVQHCHGADHDIDCTIQSLVKRGGLPAGADCSLDDLRKAYRRTVAVLFEVSKDWQALCAPYRFENLSPAKVADDFFHLVIAPKYGHHFHNVDFTATTSTQIVEFAKALPLLPNLHTIKLPKDLLDVIHVLDTPLQQALVELRMFFTDTPSAEPPRFAVLLNNPPKVTPSLTLLSLFGSVNLDGQSDLVAIFASTLRDLNLGSREAGLVVGNEQSLLPHCSFPRLESLQLYLPDALLQKTLDAVPGPPQLPKWCHLWTTQERTPLSPMCVAKIEKLVAEHTGLEYVDLCPIYKRLSLIDSSGQEDNHQSRRQLLEDSLSGEYPLLAMTDSDALAELLQHDTASEQRQNTLDAIDDVLEYATERRKRIAATEDWVDAARREAGAPYTSAKTAHLRFSPKSDVRLFCRLPLHRAQSRRLYEIGSQRQRFNNPASLASSHCVRTKSRVPNLIVEQVLIDASSLALTTAQAGEILPTTLNDLPAELKSKIAQQCHAADVRLEECLCDVTKRVTGDSRPGPALARLRRVRNSHGRSISALYALSKEWKKICAPYRFEVITTPQAGKAFFLLVIAPTYGQHFIKADLENFDFEGIVEFVKALPMLPNLRSFKLDGITLHMLETECDAQVMEIVMARLSSAIRQSARQLVLVESSLRQVLHFVWSAPLLSKLEVHPPSYDRQVITSLWRILTTTPAVTHLHMNLSEFDDDEDLLDLRILVDTRPASIAPLSTITLEYAELVASISDLLALFSPNLRTVTIKYCCLAEQPAAQPSALPTCALPNLQSLNLTGPADCLLPTLDGVTSALLPRLRMLTIDCRPADSTLSSASSAIVDRVKAIATEHSNLEVVKLSHPYARLDSRSGQAGDSAPSRHGTEMLNLPSVYPLLTTAKPDDSIQPYSNDDATGYSVKLLEAGMDWCKRASLTDDRVSLARLARALQPLDFERMLHEM</sequence>
<name>A0A9P6VXN6_RHOMI</name>
<dbReference type="AlphaFoldDB" id="A0A9P6VXN6"/>
<gene>
    <name evidence="2" type="ORF">C6P46_006755</name>
</gene>
<proteinExistence type="predicted"/>
<keyword evidence="3" id="KW-1185">Reference proteome</keyword>
<feature type="region of interest" description="Disordered" evidence="1">
    <location>
        <begin position="1"/>
        <end position="20"/>
    </location>
</feature>
<feature type="compositionally biased region" description="Acidic residues" evidence="1">
    <location>
        <begin position="1"/>
        <end position="11"/>
    </location>
</feature>
<accession>A0A9P6VXN6</accession>
<dbReference type="SUPFAM" id="SSF52047">
    <property type="entry name" value="RNI-like"/>
    <property type="match status" value="1"/>
</dbReference>
<dbReference type="Proteomes" id="UP000777482">
    <property type="component" value="Unassembled WGS sequence"/>
</dbReference>
<evidence type="ECO:0000313" key="3">
    <source>
        <dbReference type="Proteomes" id="UP000777482"/>
    </source>
</evidence>
<dbReference type="OrthoDB" id="10537653at2759"/>